<feature type="transmembrane region" description="Helical" evidence="4">
    <location>
        <begin position="61"/>
        <end position="81"/>
    </location>
</feature>
<feature type="transmembrane region" description="Helical" evidence="4">
    <location>
        <begin position="6"/>
        <end position="23"/>
    </location>
</feature>
<sequence length="362" mass="42617">MFNNIYLFGSLLSFMLALVQIMKGFSIRNWILFGIFSSMGIFQIKGFFILCGLWMEYSHFYAVEIFFILLIGPSLFIYFNMMIGVMQFSDRKIFAHLLPSLLFLIYYFCDTALIFFYNPSFRDLSADFKSRYNVLYYLVSFVPCGYLVVLARSFFLIFKGNFLRIGWPFHIFVIFVLSLFSTSVSIFIGTRFLLHFQDHFLELYRLLLFLFFCIIVYTFFVSQIYPITFNLLSETMSRLQYEKSTLNRLNPEEMKKKVICLMVTKKAHLDPGLSLKSMSERLEISPHQLSELLNQYLNTNFNSFVNFYRIQEAKDSLLNEGEKTILTIAYESGFNSLSVFNATFKKEVGVTPRFFRKQKGEI</sequence>
<dbReference type="RefSeq" id="WP_205280721.1">
    <property type="nucleotide sequence ID" value="NZ_JAFFPU010000067.1"/>
</dbReference>
<dbReference type="EMBL" id="JAFFPU010000067">
    <property type="protein sequence ID" value="MBM9578745.1"/>
    <property type="molecule type" value="Genomic_DNA"/>
</dbReference>
<keyword evidence="3" id="KW-0804">Transcription</keyword>
<dbReference type="PANTHER" id="PTHR43280">
    <property type="entry name" value="ARAC-FAMILY TRANSCRIPTIONAL REGULATOR"/>
    <property type="match status" value="1"/>
</dbReference>
<comment type="caution">
    <text evidence="6">The sequence shown here is derived from an EMBL/GenBank/DDBJ whole genome shotgun (WGS) entry which is preliminary data.</text>
</comment>
<dbReference type="InterPro" id="IPR018060">
    <property type="entry name" value="HTH_AraC"/>
</dbReference>
<name>A0ABS2UEF2_9LEPT</name>
<dbReference type="SUPFAM" id="SSF46689">
    <property type="entry name" value="Homeodomain-like"/>
    <property type="match status" value="1"/>
</dbReference>
<reference evidence="6 7" key="1">
    <citation type="submission" date="2021-02" db="EMBL/GenBank/DDBJ databases">
        <title>Leptospira ainlahdjerensis sp. nov., Leptospira ainazelensis sp. nov., Leptospira abararensis sp. nov. and Leptospira chreensis sp. nov., four new species isolated from water sources in Algeria.</title>
        <authorList>
            <person name="Amara Korba A."/>
            <person name="Kainiu M."/>
            <person name="Vincent A.T."/>
            <person name="Mariet J.-F."/>
            <person name="Veyrier F.J."/>
            <person name="Goarant C."/>
            <person name="Picardeau M."/>
        </authorList>
    </citation>
    <scope>NUCLEOTIDE SEQUENCE [LARGE SCALE GENOMIC DNA]</scope>
    <source>
        <strain evidence="6 7">201903070</strain>
    </source>
</reference>
<feature type="domain" description="HTH araC/xylS-type" evidence="5">
    <location>
        <begin position="256"/>
        <end position="358"/>
    </location>
</feature>
<dbReference type="PROSITE" id="PS00041">
    <property type="entry name" value="HTH_ARAC_FAMILY_1"/>
    <property type="match status" value="1"/>
</dbReference>
<protein>
    <submittedName>
        <fullName evidence="6">Helix-turn-helix transcriptional regulator</fullName>
    </submittedName>
</protein>
<keyword evidence="4" id="KW-0812">Transmembrane</keyword>
<dbReference type="InterPro" id="IPR018062">
    <property type="entry name" value="HTH_AraC-typ_CS"/>
</dbReference>
<dbReference type="Proteomes" id="UP000724686">
    <property type="component" value="Unassembled WGS sequence"/>
</dbReference>
<evidence type="ECO:0000256" key="4">
    <source>
        <dbReference type="SAM" id="Phobius"/>
    </source>
</evidence>
<feature type="transmembrane region" description="Helical" evidence="4">
    <location>
        <begin position="93"/>
        <end position="115"/>
    </location>
</feature>
<keyword evidence="4" id="KW-1133">Transmembrane helix</keyword>
<proteinExistence type="predicted"/>
<feature type="transmembrane region" description="Helical" evidence="4">
    <location>
        <begin position="135"/>
        <end position="157"/>
    </location>
</feature>
<dbReference type="PROSITE" id="PS01124">
    <property type="entry name" value="HTH_ARAC_FAMILY_2"/>
    <property type="match status" value="1"/>
</dbReference>
<gene>
    <name evidence="6" type="ORF">JWG45_16490</name>
</gene>
<evidence type="ECO:0000256" key="2">
    <source>
        <dbReference type="ARBA" id="ARBA00023125"/>
    </source>
</evidence>
<keyword evidence="2" id="KW-0238">DNA-binding</keyword>
<keyword evidence="1" id="KW-0805">Transcription regulation</keyword>
<evidence type="ECO:0000313" key="7">
    <source>
        <dbReference type="Proteomes" id="UP000724686"/>
    </source>
</evidence>
<evidence type="ECO:0000256" key="3">
    <source>
        <dbReference type="ARBA" id="ARBA00023163"/>
    </source>
</evidence>
<organism evidence="6 7">
    <name type="scientific">Leptospira ainlahdjerensis</name>
    <dbReference type="NCBI Taxonomy" id="2810033"/>
    <lineage>
        <taxon>Bacteria</taxon>
        <taxon>Pseudomonadati</taxon>
        <taxon>Spirochaetota</taxon>
        <taxon>Spirochaetia</taxon>
        <taxon>Leptospirales</taxon>
        <taxon>Leptospiraceae</taxon>
        <taxon>Leptospira</taxon>
    </lineage>
</organism>
<feature type="transmembrane region" description="Helical" evidence="4">
    <location>
        <begin position="206"/>
        <end position="232"/>
    </location>
</feature>
<dbReference type="InterPro" id="IPR009057">
    <property type="entry name" value="Homeodomain-like_sf"/>
</dbReference>
<dbReference type="Gene3D" id="1.10.10.60">
    <property type="entry name" value="Homeodomain-like"/>
    <property type="match status" value="2"/>
</dbReference>
<dbReference type="Pfam" id="PF12833">
    <property type="entry name" value="HTH_18"/>
    <property type="match status" value="1"/>
</dbReference>
<feature type="transmembrane region" description="Helical" evidence="4">
    <location>
        <begin position="30"/>
        <end position="55"/>
    </location>
</feature>
<accession>A0ABS2UEF2</accession>
<feature type="transmembrane region" description="Helical" evidence="4">
    <location>
        <begin position="169"/>
        <end position="194"/>
    </location>
</feature>
<evidence type="ECO:0000313" key="6">
    <source>
        <dbReference type="EMBL" id="MBM9578745.1"/>
    </source>
</evidence>
<keyword evidence="4" id="KW-0472">Membrane</keyword>
<dbReference type="PANTHER" id="PTHR43280:SF29">
    <property type="entry name" value="ARAC-FAMILY TRANSCRIPTIONAL REGULATOR"/>
    <property type="match status" value="1"/>
</dbReference>
<evidence type="ECO:0000259" key="5">
    <source>
        <dbReference type="PROSITE" id="PS01124"/>
    </source>
</evidence>
<dbReference type="SMART" id="SM00342">
    <property type="entry name" value="HTH_ARAC"/>
    <property type="match status" value="1"/>
</dbReference>
<evidence type="ECO:0000256" key="1">
    <source>
        <dbReference type="ARBA" id="ARBA00023015"/>
    </source>
</evidence>
<keyword evidence="7" id="KW-1185">Reference proteome</keyword>